<dbReference type="RefSeq" id="WP_088853095.1">
    <property type="nucleotide sequence ID" value="NZ_CP015102.1"/>
</dbReference>
<feature type="transmembrane region" description="Helical" evidence="1">
    <location>
        <begin position="12"/>
        <end position="34"/>
    </location>
</feature>
<dbReference type="EMBL" id="CP015102">
    <property type="protein sequence ID" value="ASJ05833.1"/>
    <property type="molecule type" value="Genomic_DNA"/>
</dbReference>
<evidence type="ECO:0000313" key="2">
    <source>
        <dbReference type="EMBL" id="ASJ05833.1"/>
    </source>
</evidence>
<dbReference type="OrthoDB" id="86211at2157"/>
<gene>
    <name evidence="2" type="ORF">A3L08_00035</name>
</gene>
<dbReference type="AlphaFoldDB" id="A0A218P4X5"/>
<protein>
    <recommendedName>
        <fullName evidence="4">DUF304 domain-containing protein</fullName>
    </recommendedName>
</protein>
<feature type="transmembrane region" description="Helical" evidence="1">
    <location>
        <begin position="40"/>
        <end position="60"/>
    </location>
</feature>
<evidence type="ECO:0008006" key="4">
    <source>
        <dbReference type="Google" id="ProtNLM"/>
    </source>
</evidence>
<dbReference type="KEGG" id="tpaf:A3L08_00035"/>
<dbReference type="GeneID" id="33314610"/>
<keyword evidence="1" id="KW-0812">Transmembrane</keyword>
<accession>A0A218P4X5</accession>
<reference evidence="2 3" key="1">
    <citation type="submission" date="2016-04" db="EMBL/GenBank/DDBJ databases">
        <title>Complete genome sequence of Thermococcus pacificus type strain P4.</title>
        <authorList>
            <person name="Oger P.M."/>
        </authorList>
    </citation>
    <scope>NUCLEOTIDE SEQUENCE [LARGE SCALE GENOMIC DNA]</scope>
    <source>
        <strain evidence="2 3">P-4</strain>
    </source>
</reference>
<keyword evidence="1" id="KW-1133">Transmembrane helix</keyword>
<evidence type="ECO:0000313" key="3">
    <source>
        <dbReference type="Proteomes" id="UP000197418"/>
    </source>
</evidence>
<keyword evidence="1" id="KW-0472">Membrane</keyword>
<name>A0A218P4X5_9EURY</name>
<dbReference type="Proteomes" id="UP000197418">
    <property type="component" value="Chromosome"/>
</dbReference>
<proteinExistence type="predicted"/>
<keyword evidence="3" id="KW-1185">Reference proteome</keyword>
<sequence length="145" mass="16167">MALYEENVSSRGFRIFLILAALPMLFGLYATYMAGEGFEFMLITALLVVLVLVDAMELRIEIDEREVRIRGPIGLLIKKTVKIENIESFSVAEGWMSCSGAIHFNLPAKGCIMLRQKKGWTVSFTTNNPEEVARVLAMLGVPRAP</sequence>
<organism evidence="2 3">
    <name type="scientific">Thermococcus pacificus</name>
    <dbReference type="NCBI Taxonomy" id="71998"/>
    <lineage>
        <taxon>Archaea</taxon>
        <taxon>Methanobacteriati</taxon>
        <taxon>Methanobacteriota</taxon>
        <taxon>Thermococci</taxon>
        <taxon>Thermococcales</taxon>
        <taxon>Thermococcaceae</taxon>
        <taxon>Thermococcus</taxon>
    </lineage>
</organism>
<evidence type="ECO:0000256" key="1">
    <source>
        <dbReference type="SAM" id="Phobius"/>
    </source>
</evidence>